<dbReference type="InterPro" id="IPR050654">
    <property type="entry name" value="AChE-related_enzymes"/>
</dbReference>
<dbReference type="InterPro" id="IPR029058">
    <property type="entry name" value="AB_hydrolase_fold"/>
</dbReference>
<keyword evidence="2 3" id="KW-0378">Hydrolase</keyword>
<dbReference type="SUPFAM" id="SSF53474">
    <property type="entry name" value="alpha/beta-Hydrolases"/>
    <property type="match status" value="1"/>
</dbReference>
<keyword evidence="6" id="KW-1185">Reference proteome</keyword>
<dbReference type="EC" id="3.1.1.-" evidence="3"/>
<sequence>MLLKVATALSVLVAGVLAAPEVRLHGTRIIGQDVTASKVDFFGGVPFAEPPVGRLRFRKPVLKTSLETRIFNATNFGSSCLQPALMPGVSDVSEDCLTINIHRPTGTKPGDKLPVLFWTYGGAFLIGGSASYNGSELVAQSVRRGTPIVYVNFNYRLGPFGYPNGKEAHDRRSLNLGLEDILAALRWVHANIDAFGGDKRKVTIFGESAGGMNIGVLYLNRELEQLVRGAIFESGQANGRPGFAAAESETNWQGFVRNIPSCASVATSGNTFSCLQKASQEEIRTAYLGSFGGGDLFGGLAFTPTIDAGPGGLYPDFVSKLYKSGKFAKIPFIAGNNLDEGTLFATAARSANYTEADLKRGVIFASSPPVVDPGRLEEGATKLLELYPEDPKVGSPYGTGDDLFGLPANFKRAASLQGDQTFDAPRRQWIQTASAHGVKAYGYLFTQPQPLGDPAGGVPHAAEIGYIYGNALDFSPEGRTLTTYMMDYWISFTVNLDPNDKNGSERPIWPLYTESNQVLLQLNGANTSVIRDDYRKDGIGYMNDNAIVFRR</sequence>
<evidence type="ECO:0000259" key="4">
    <source>
        <dbReference type="Pfam" id="PF00135"/>
    </source>
</evidence>
<feature type="signal peptide" evidence="3">
    <location>
        <begin position="1"/>
        <end position="18"/>
    </location>
</feature>
<reference evidence="5 6" key="1">
    <citation type="journal article" date="2019" name="Nat. Ecol. Evol.">
        <title>Megaphylogeny resolves global patterns of mushroom evolution.</title>
        <authorList>
            <person name="Varga T."/>
            <person name="Krizsan K."/>
            <person name="Foldi C."/>
            <person name="Dima B."/>
            <person name="Sanchez-Garcia M."/>
            <person name="Sanchez-Ramirez S."/>
            <person name="Szollosi G.J."/>
            <person name="Szarkandi J.G."/>
            <person name="Papp V."/>
            <person name="Albert L."/>
            <person name="Andreopoulos W."/>
            <person name="Angelini C."/>
            <person name="Antonin V."/>
            <person name="Barry K.W."/>
            <person name="Bougher N.L."/>
            <person name="Buchanan P."/>
            <person name="Buyck B."/>
            <person name="Bense V."/>
            <person name="Catcheside P."/>
            <person name="Chovatia M."/>
            <person name="Cooper J."/>
            <person name="Damon W."/>
            <person name="Desjardin D."/>
            <person name="Finy P."/>
            <person name="Geml J."/>
            <person name="Haridas S."/>
            <person name="Hughes K."/>
            <person name="Justo A."/>
            <person name="Karasinski D."/>
            <person name="Kautmanova I."/>
            <person name="Kiss B."/>
            <person name="Kocsube S."/>
            <person name="Kotiranta H."/>
            <person name="LaButti K.M."/>
            <person name="Lechner B.E."/>
            <person name="Liimatainen K."/>
            <person name="Lipzen A."/>
            <person name="Lukacs Z."/>
            <person name="Mihaltcheva S."/>
            <person name="Morgado L.N."/>
            <person name="Niskanen T."/>
            <person name="Noordeloos M.E."/>
            <person name="Ohm R.A."/>
            <person name="Ortiz-Santana B."/>
            <person name="Ovrebo C."/>
            <person name="Racz N."/>
            <person name="Riley R."/>
            <person name="Savchenko A."/>
            <person name="Shiryaev A."/>
            <person name="Soop K."/>
            <person name="Spirin V."/>
            <person name="Szebenyi C."/>
            <person name="Tomsovsky M."/>
            <person name="Tulloss R.E."/>
            <person name="Uehling J."/>
            <person name="Grigoriev I.V."/>
            <person name="Vagvolgyi C."/>
            <person name="Papp T."/>
            <person name="Martin F.M."/>
            <person name="Miettinen O."/>
            <person name="Hibbett D.S."/>
            <person name="Nagy L.G."/>
        </authorList>
    </citation>
    <scope>NUCLEOTIDE SEQUENCE [LARGE SCALE GENOMIC DNA]</scope>
    <source>
        <strain evidence="5 6">CBS 121175</strain>
    </source>
</reference>
<dbReference type="Proteomes" id="UP000307440">
    <property type="component" value="Unassembled WGS sequence"/>
</dbReference>
<dbReference type="PROSITE" id="PS00122">
    <property type="entry name" value="CARBOXYLESTERASE_B_1"/>
    <property type="match status" value="1"/>
</dbReference>
<dbReference type="Gene3D" id="3.40.50.1820">
    <property type="entry name" value="alpha/beta hydrolase"/>
    <property type="match status" value="1"/>
</dbReference>
<evidence type="ECO:0000256" key="2">
    <source>
        <dbReference type="ARBA" id="ARBA00022801"/>
    </source>
</evidence>
<protein>
    <recommendedName>
        <fullName evidence="3">Carboxylic ester hydrolase</fullName>
        <ecNumber evidence="3">3.1.1.-</ecNumber>
    </recommendedName>
</protein>
<evidence type="ECO:0000313" key="5">
    <source>
        <dbReference type="EMBL" id="TFK25306.1"/>
    </source>
</evidence>
<dbReference type="InterPro" id="IPR002018">
    <property type="entry name" value="CarbesteraseB"/>
</dbReference>
<feature type="domain" description="Carboxylesterase type B" evidence="4">
    <location>
        <begin position="19"/>
        <end position="528"/>
    </location>
</feature>
<evidence type="ECO:0000313" key="6">
    <source>
        <dbReference type="Proteomes" id="UP000307440"/>
    </source>
</evidence>
<dbReference type="STRING" id="230819.A0A5C3KXM1"/>
<comment type="similarity">
    <text evidence="1 3">Belongs to the type-B carboxylesterase/lipase family.</text>
</comment>
<name>A0A5C3KXM1_COPMA</name>
<proteinExistence type="inferred from homology"/>
<dbReference type="InterPro" id="IPR019826">
    <property type="entry name" value="Carboxylesterase_B_AS"/>
</dbReference>
<evidence type="ECO:0000256" key="1">
    <source>
        <dbReference type="ARBA" id="ARBA00005964"/>
    </source>
</evidence>
<evidence type="ECO:0000256" key="3">
    <source>
        <dbReference type="RuleBase" id="RU361235"/>
    </source>
</evidence>
<dbReference type="Pfam" id="PF00135">
    <property type="entry name" value="COesterase"/>
    <property type="match status" value="1"/>
</dbReference>
<dbReference type="AlphaFoldDB" id="A0A5C3KXM1"/>
<dbReference type="GO" id="GO:0052689">
    <property type="term" value="F:carboxylic ester hydrolase activity"/>
    <property type="evidence" value="ECO:0007669"/>
    <property type="project" value="TreeGrafter"/>
</dbReference>
<dbReference type="PANTHER" id="PTHR43918">
    <property type="entry name" value="ACETYLCHOLINESTERASE"/>
    <property type="match status" value="1"/>
</dbReference>
<dbReference type="EMBL" id="ML210188">
    <property type="protein sequence ID" value="TFK25306.1"/>
    <property type="molecule type" value="Genomic_DNA"/>
</dbReference>
<feature type="chain" id="PRO_5022989121" description="Carboxylic ester hydrolase" evidence="3">
    <location>
        <begin position="19"/>
        <end position="551"/>
    </location>
</feature>
<dbReference type="PANTHER" id="PTHR43918:SF4">
    <property type="entry name" value="CARBOXYLIC ESTER HYDROLASE"/>
    <property type="match status" value="1"/>
</dbReference>
<dbReference type="OrthoDB" id="408631at2759"/>
<keyword evidence="3" id="KW-0732">Signal</keyword>
<accession>A0A5C3KXM1</accession>
<gene>
    <name evidence="5" type="ORF">FA15DRAFT_703850</name>
</gene>
<organism evidence="5 6">
    <name type="scientific">Coprinopsis marcescibilis</name>
    <name type="common">Agaric fungus</name>
    <name type="synonym">Psathyrella marcescibilis</name>
    <dbReference type="NCBI Taxonomy" id="230819"/>
    <lineage>
        <taxon>Eukaryota</taxon>
        <taxon>Fungi</taxon>
        <taxon>Dikarya</taxon>
        <taxon>Basidiomycota</taxon>
        <taxon>Agaricomycotina</taxon>
        <taxon>Agaricomycetes</taxon>
        <taxon>Agaricomycetidae</taxon>
        <taxon>Agaricales</taxon>
        <taxon>Agaricineae</taxon>
        <taxon>Psathyrellaceae</taxon>
        <taxon>Coprinopsis</taxon>
    </lineage>
</organism>